<name>A0A4R9AUQ5_9MICO</name>
<dbReference type="RefSeq" id="WP_134463370.1">
    <property type="nucleotide sequence ID" value="NZ_SOHL01000016.1"/>
</dbReference>
<organism evidence="1 2">
    <name type="scientific">Cryobacterium gelidum</name>
    <dbReference type="NCBI Taxonomy" id="1259164"/>
    <lineage>
        <taxon>Bacteria</taxon>
        <taxon>Bacillati</taxon>
        <taxon>Actinomycetota</taxon>
        <taxon>Actinomycetes</taxon>
        <taxon>Micrococcales</taxon>
        <taxon>Microbacteriaceae</taxon>
        <taxon>Cryobacterium</taxon>
    </lineage>
</organism>
<protein>
    <recommendedName>
        <fullName evidence="3">SDR family oxidoreductase</fullName>
    </recommendedName>
</protein>
<proteinExistence type="predicted"/>
<gene>
    <name evidence="1" type="ORF">E3T50_10495</name>
</gene>
<evidence type="ECO:0000313" key="1">
    <source>
        <dbReference type="EMBL" id="TFD70288.1"/>
    </source>
</evidence>
<reference evidence="1 2" key="1">
    <citation type="submission" date="2019-03" db="EMBL/GenBank/DDBJ databases">
        <title>Genomics of glacier-inhabiting Cryobacterium strains.</title>
        <authorList>
            <person name="Liu Q."/>
            <person name="Xin Y.-H."/>
        </authorList>
    </citation>
    <scope>NUCLEOTIDE SEQUENCE [LARGE SCALE GENOMIC DNA]</scope>
    <source>
        <strain evidence="1 2">Hz16</strain>
    </source>
</reference>
<dbReference type="SUPFAM" id="SSF51735">
    <property type="entry name" value="NAD(P)-binding Rossmann-fold domains"/>
    <property type="match status" value="1"/>
</dbReference>
<accession>A0A4R9AUQ5</accession>
<dbReference type="AlphaFoldDB" id="A0A4R9AUQ5"/>
<evidence type="ECO:0008006" key="3">
    <source>
        <dbReference type="Google" id="ProtNLM"/>
    </source>
</evidence>
<evidence type="ECO:0000313" key="2">
    <source>
        <dbReference type="Proteomes" id="UP000297983"/>
    </source>
</evidence>
<comment type="caution">
    <text evidence="1">The sequence shown here is derived from an EMBL/GenBank/DDBJ whole genome shotgun (WGS) entry which is preliminary data.</text>
</comment>
<dbReference type="EMBL" id="SOHL01000016">
    <property type="protein sequence ID" value="TFD70288.1"/>
    <property type="molecule type" value="Genomic_DNA"/>
</dbReference>
<dbReference type="InterPro" id="IPR036291">
    <property type="entry name" value="NAD(P)-bd_dom_sf"/>
</dbReference>
<dbReference type="Proteomes" id="UP000297983">
    <property type="component" value="Unassembled WGS sequence"/>
</dbReference>
<keyword evidence="2" id="KW-1185">Reference proteome</keyword>
<sequence length="62" mass="6409">MTRIFDDPAKCAAKAGVIGFSRGVAPDRGYDGIAAGNAHLISEVPGFVMGQTLNVDAGTYTH</sequence>